<evidence type="ECO:0000256" key="2">
    <source>
        <dbReference type="ARBA" id="ARBA00005944"/>
    </source>
</evidence>
<keyword evidence="6 7" id="KW-0472">Membrane</keyword>
<comment type="similarity">
    <text evidence="2">Belongs to the chloride channel MCLC family.</text>
</comment>
<keyword evidence="5 7" id="KW-1133">Transmembrane helix</keyword>
<dbReference type="Proteomes" id="UP001148838">
    <property type="component" value="Unassembled WGS sequence"/>
</dbReference>
<evidence type="ECO:0000256" key="4">
    <source>
        <dbReference type="ARBA" id="ARBA00022692"/>
    </source>
</evidence>
<feature type="non-terminal residue" evidence="8">
    <location>
        <position position="343"/>
    </location>
</feature>
<gene>
    <name evidence="8" type="ORF">ANN_01567</name>
</gene>
<keyword evidence="4 7" id="KW-0812">Transmembrane</keyword>
<evidence type="ECO:0000256" key="6">
    <source>
        <dbReference type="ARBA" id="ARBA00023136"/>
    </source>
</evidence>
<reference evidence="8 9" key="1">
    <citation type="journal article" date="2022" name="Allergy">
        <title>Genome assembly and annotation of Periplaneta americana reveal a comprehensive cockroach allergen profile.</title>
        <authorList>
            <person name="Wang L."/>
            <person name="Xiong Q."/>
            <person name="Saelim N."/>
            <person name="Wang L."/>
            <person name="Nong W."/>
            <person name="Wan A.T."/>
            <person name="Shi M."/>
            <person name="Liu X."/>
            <person name="Cao Q."/>
            <person name="Hui J.H.L."/>
            <person name="Sookrung N."/>
            <person name="Leung T.F."/>
            <person name="Tungtrongchitr A."/>
            <person name="Tsui S.K.W."/>
        </authorList>
    </citation>
    <scope>NUCLEOTIDE SEQUENCE [LARGE SCALE GENOMIC DNA]</scope>
    <source>
        <strain evidence="8">PWHHKU_190912</strain>
    </source>
</reference>
<dbReference type="PANTHER" id="PTHR34093">
    <property type="entry name" value="CHLORIDE CHANNEL CLIC-LIKE PROTEIN 1"/>
    <property type="match status" value="1"/>
</dbReference>
<evidence type="ECO:0000256" key="7">
    <source>
        <dbReference type="SAM" id="Phobius"/>
    </source>
</evidence>
<comment type="subcellular location">
    <subcellularLocation>
        <location evidence="1">Membrane</location>
        <topology evidence="1">Multi-pass membrane protein</topology>
    </subcellularLocation>
</comment>
<evidence type="ECO:0000256" key="5">
    <source>
        <dbReference type="ARBA" id="ARBA00022989"/>
    </source>
</evidence>
<feature type="transmembrane region" description="Helical" evidence="7">
    <location>
        <begin position="168"/>
        <end position="188"/>
    </location>
</feature>
<dbReference type="Pfam" id="PF05934">
    <property type="entry name" value="MCLC"/>
    <property type="match status" value="1"/>
</dbReference>
<name>A0ABQ8TTY0_PERAM</name>
<dbReference type="InterPro" id="IPR009231">
    <property type="entry name" value="Chloride_chnl_CLIC-like"/>
</dbReference>
<evidence type="ECO:0000313" key="8">
    <source>
        <dbReference type="EMBL" id="KAJ4450160.1"/>
    </source>
</evidence>
<sequence length="343" mass="38601">METLEDCTKHLDSLKYTSVAASSCRSINDNMNSATETTPKPVKVPKLRECEQSKLFMRRFVNILLRAAGLNEDMPENLETNLHITVDVDQLQVLQQFSKGSNEITLQELDGILSSVLLSAKFSAYIDEYIPWSKAINFLQSREMLLAVVLGGLPAFIIWKILTGHSLIRVLMLFLVSSFIISFSITYCRMYKQAEVKQFAMMKKNPEVPAECRPPAELTWMEAISRLFSSKFSIQSDDCQKYYETVMIDPILEITPALVLSEMTASFFLHPSTMIGNAISNFSRSILGNLPFGANYIVLFLSFFLIICIIFAVCGGSLKLPYYLGGMELSGGRSRERITAIQQ</sequence>
<evidence type="ECO:0000313" key="9">
    <source>
        <dbReference type="Proteomes" id="UP001148838"/>
    </source>
</evidence>
<accession>A0ABQ8TTY0</accession>
<feature type="transmembrane region" description="Helical" evidence="7">
    <location>
        <begin position="144"/>
        <end position="162"/>
    </location>
</feature>
<protein>
    <recommendedName>
        <fullName evidence="3">Chloride channel CLIC-like protein 1</fullName>
    </recommendedName>
</protein>
<dbReference type="PANTHER" id="PTHR34093:SF1">
    <property type="entry name" value="CHLORIDE CHANNEL CLIC-LIKE PROTEIN 1"/>
    <property type="match status" value="1"/>
</dbReference>
<feature type="transmembrane region" description="Helical" evidence="7">
    <location>
        <begin position="294"/>
        <end position="318"/>
    </location>
</feature>
<organism evidence="8 9">
    <name type="scientific">Periplaneta americana</name>
    <name type="common">American cockroach</name>
    <name type="synonym">Blatta americana</name>
    <dbReference type="NCBI Taxonomy" id="6978"/>
    <lineage>
        <taxon>Eukaryota</taxon>
        <taxon>Metazoa</taxon>
        <taxon>Ecdysozoa</taxon>
        <taxon>Arthropoda</taxon>
        <taxon>Hexapoda</taxon>
        <taxon>Insecta</taxon>
        <taxon>Pterygota</taxon>
        <taxon>Neoptera</taxon>
        <taxon>Polyneoptera</taxon>
        <taxon>Dictyoptera</taxon>
        <taxon>Blattodea</taxon>
        <taxon>Blattoidea</taxon>
        <taxon>Blattidae</taxon>
        <taxon>Blattinae</taxon>
        <taxon>Periplaneta</taxon>
    </lineage>
</organism>
<evidence type="ECO:0000256" key="1">
    <source>
        <dbReference type="ARBA" id="ARBA00004141"/>
    </source>
</evidence>
<comment type="caution">
    <text evidence="8">The sequence shown here is derived from an EMBL/GenBank/DDBJ whole genome shotgun (WGS) entry which is preliminary data.</text>
</comment>
<dbReference type="EMBL" id="JAJSOF020000003">
    <property type="protein sequence ID" value="KAJ4450160.1"/>
    <property type="molecule type" value="Genomic_DNA"/>
</dbReference>
<evidence type="ECO:0000256" key="3">
    <source>
        <dbReference type="ARBA" id="ARBA00015571"/>
    </source>
</evidence>
<keyword evidence="9" id="KW-1185">Reference proteome</keyword>
<proteinExistence type="inferred from homology"/>